<evidence type="ECO:0000256" key="4">
    <source>
        <dbReference type="ARBA" id="ARBA00007688"/>
    </source>
</evidence>
<dbReference type="Pfam" id="PF06703">
    <property type="entry name" value="SPC25"/>
    <property type="match status" value="1"/>
</dbReference>
<dbReference type="Gene3D" id="1.25.40.770">
    <property type="entry name" value="TAF6, C-terminal HEAT repeat domain"/>
    <property type="match status" value="1"/>
</dbReference>
<dbReference type="CDD" id="cd08050">
    <property type="entry name" value="TAF6C"/>
    <property type="match status" value="1"/>
</dbReference>
<dbReference type="GO" id="GO:0046695">
    <property type="term" value="C:SLIK (SAGA-like) complex"/>
    <property type="evidence" value="ECO:0007669"/>
    <property type="project" value="InterPro"/>
</dbReference>
<keyword evidence="8 14" id="KW-1133">Transmembrane helix</keyword>
<evidence type="ECO:0000256" key="13">
    <source>
        <dbReference type="ARBA" id="ARBA00040091"/>
    </source>
</evidence>
<evidence type="ECO:0000256" key="11">
    <source>
        <dbReference type="ARBA" id="ARBA00023163"/>
    </source>
</evidence>
<feature type="domain" description="TATA box binding protein associated factor (TAF) histone-like fold" evidence="15">
    <location>
        <begin position="240"/>
        <end position="295"/>
    </location>
</feature>
<evidence type="ECO:0000256" key="12">
    <source>
        <dbReference type="ARBA" id="ARBA00023242"/>
    </source>
</evidence>
<keyword evidence="11" id="KW-0804">Transcription</keyword>
<dbReference type="InterPro" id="IPR011442">
    <property type="entry name" value="TAF6_C"/>
</dbReference>
<evidence type="ECO:0000256" key="3">
    <source>
        <dbReference type="ARBA" id="ARBA00007324"/>
    </source>
</evidence>
<evidence type="ECO:0000256" key="14">
    <source>
        <dbReference type="SAM" id="Phobius"/>
    </source>
</evidence>
<name>A0A914H1P3_GLORO</name>
<comment type="subcellular location">
    <subcellularLocation>
        <location evidence="2">Endoplasmic reticulum membrane</location>
        <topology evidence="2">Multi-pass membrane protein</topology>
    </subcellularLocation>
    <subcellularLocation>
        <location evidence="1">Nucleus</location>
    </subcellularLocation>
</comment>
<sequence>MASKEESNNEKEEPIHVNKWDGANVKNTLDDTVRKLIKDNYGWTERHTLANGRLALSFLAVAFAGFALLYDYLLPFPKSKIVLAVCSISYFVMIMVLQAYQWYVEKFTFFQAIEVVDDKSPPRHWKWSSDMKRYDDKYVLIAEYSQGTRSGSMKVVKSVAAYITEEGEVLVPLVKKEVDLLKKNLLNFFDHHFLFNRVPVASAECSMDVEGHAPTPSTSAATANELALPADLAAFESNFVSVISEQLSTDILPSSSNAIALHVSSLIRNVIRLARKFQRSARRKWLSSEDVEAALAYYGHSALIGYESIDDVGFRHVGKMGRELFVREDPELDLGVVMNNPPPKLPLEVAIKAHWLAINGVQPAVPENPLPLMPKDALPMANEEDRASTSAGVTSRTLLLNQYMKSMRKTEQVQVKSTTTHSLSLEQQVFFLKIMEAIMGPSEDEQKRLVRIGEALNCLQTDCGLRTLLPRFSVAITEGVRCNIVVHNMAILVYLMRMIQALSQNPTISLEPCFHELLPAILSCILSRQISATQTETNTHCVLREFAADLLTQLLRRYRLPHIHTRVIRALSRAFSDSACSLPTLYGSVYALCQLGTDTIQRVILPNVGVIYQVISRVQTDKHYNSNERALADRLHAKMVEKLAVFATDANCDLPLLSRQNFLEHFGDFGDDVFAAVRQNNSSVINSNSGGRQ</sequence>
<keyword evidence="17" id="KW-1185">Reference proteome</keyword>
<evidence type="ECO:0000313" key="18">
    <source>
        <dbReference type="WBParaSite" id="Gr19_v10_g12419.t1"/>
    </source>
</evidence>
<protein>
    <recommendedName>
        <fullName evidence="5">Signal peptidase complex subunit 2</fullName>
    </recommendedName>
    <alternativeName>
        <fullName evidence="13">Transcription initiation factor TFIID subunit 6</fullName>
    </alternativeName>
</protein>
<comment type="similarity">
    <text evidence="3">Belongs to the SPCS2 family.</text>
</comment>
<reference evidence="18" key="1">
    <citation type="submission" date="2022-11" db="UniProtKB">
        <authorList>
            <consortium name="WormBaseParasite"/>
        </authorList>
    </citation>
    <scope>IDENTIFICATION</scope>
</reference>
<evidence type="ECO:0000256" key="1">
    <source>
        <dbReference type="ARBA" id="ARBA00004123"/>
    </source>
</evidence>
<dbReference type="GO" id="GO:0000124">
    <property type="term" value="C:SAGA complex"/>
    <property type="evidence" value="ECO:0007669"/>
    <property type="project" value="InterPro"/>
</dbReference>
<keyword evidence="9" id="KW-0805">Transcription regulation</keyword>
<dbReference type="WBParaSite" id="Gr19_v10_g12419.t1">
    <property type="protein sequence ID" value="Gr19_v10_g12419.t1"/>
    <property type="gene ID" value="Gr19_v10_g12419"/>
</dbReference>
<dbReference type="Proteomes" id="UP000887572">
    <property type="component" value="Unplaced"/>
</dbReference>
<evidence type="ECO:0000256" key="6">
    <source>
        <dbReference type="ARBA" id="ARBA00022692"/>
    </source>
</evidence>
<keyword evidence="6 14" id="KW-0812">Transmembrane</keyword>
<accession>A0A914H1P3</accession>
<dbReference type="InterPro" id="IPR009582">
    <property type="entry name" value="Spc2/SPCS2"/>
</dbReference>
<dbReference type="GO" id="GO:0051123">
    <property type="term" value="P:RNA polymerase II preinitiation complex assembly"/>
    <property type="evidence" value="ECO:0007669"/>
    <property type="project" value="TreeGrafter"/>
</dbReference>
<evidence type="ECO:0000256" key="10">
    <source>
        <dbReference type="ARBA" id="ARBA00023136"/>
    </source>
</evidence>
<evidence type="ECO:0000259" key="16">
    <source>
        <dbReference type="Pfam" id="PF07571"/>
    </source>
</evidence>
<dbReference type="PANTHER" id="PTHR10221:SF9">
    <property type="entry name" value="TRANSCRIPTION INITIATION FACTOR TFIID SUBUNIT 6"/>
    <property type="match status" value="1"/>
</dbReference>
<dbReference type="Gene3D" id="1.10.20.10">
    <property type="entry name" value="Histone, subunit A"/>
    <property type="match status" value="1"/>
</dbReference>
<keyword evidence="12" id="KW-0539">Nucleus</keyword>
<dbReference type="GO" id="GO:0046982">
    <property type="term" value="F:protein heterodimerization activity"/>
    <property type="evidence" value="ECO:0007669"/>
    <property type="project" value="InterPro"/>
</dbReference>
<evidence type="ECO:0000313" key="17">
    <source>
        <dbReference type="Proteomes" id="UP000887572"/>
    </source>
</evidence>
<dbReference type="InterPro" id="IPR004823">
    <property type="entry name" value="TAF_TATA-bd_Histone-like_dom"/>
</dbReference>
<feature type="transmembrane region" description="Helical" evidence="14">
    <location>
        <begin position="54"/>
        <end position="74"/>
    </location>
</feature>
<dbReference type="GO" id="GO:0003713">
    <property type="term" value="F:transcription coactivator activity"/>
    <property type="evidence" value="ECO:0007669"/>
    <property type="project" value="TreeGrafter"/>
</dbReference>
<comment type="similarity">
    <text evidence="4">Belongs to the TAF6 family.</text>
</comment>
<dbReference type="Pfam" id="PF02969">
    <property type="entry name" value="TAF"/>
    <property type="match status" value="1"/>
</dbReference>
<dbReference type="GO" id="GO:0005669">
    <property type="term" value="C:transcription factor TFIID complex"/>
    <property type="evidence" value="ECO:0007669"/>
    <property type="project" value="InterPro"/>
</dbReference>
<dbReference type="InterPro" id="IPR046344">
    <property type="entry name" value="TAF6_C_sf"/>
</dbReference>
<feature type="domain" description="TAF6 C-terminal HEAT repeat" evidence="16">
    <location>
        <begin position="420"/>
        <end position="608"/>
    </location>
</feature>
<dbReference type="GO" id="GO:0005787">
    <property type="term" value="C:signal peptidase complex"/>
    <property type="evidence" value="ECO:0007669"/>
    <property type="project" value="InterPro"/>
</dbReference>
<dbReference type="GO" id="GO:0006465">
    <property type="term" value="P:signal peptide processing"/>
    <property type="evidence" value="ECO:0007669"/>
    <property type="project" value="InterPro"/>
</dbReference>
<evidence type="ECO:0000256" key="2">
    <source>
        <dbReference type="ARBA" id="ARBA00004477"/>
    </source>
</evidence>
<dbReference type="FunFam" id="1.25.40.770:FF:000001">
    <property type="entry name" value="Transcription initiation factor TFIID subunit 6"/>
    <property type="match status" value="1"/>
</dbReference>
<evidence type="ECO:0000256" key="9">
    <source>
        <dbReference type="ARBA" id="ARBA00023015"/>
    </source>
</evidence>
<keyword evidence="10 14" id="KW-0472">Membrane</keyword>
<dbReference type="PANTHER" id="PTHR10221">
    <property type="entry name" value="TRANSCRIPTION INITIATION FACTOR TFIID SUBUNIT 6"/>
    <property type="match status" value="1"/>
</dbReference>
<organism evidence="17 18">
    <name type="scientific">Globodera rostochiensis</name>
    <name type="common">Golden nematode worm</name>
    <name type="synonym">Heterodera rostochiensis</name>
    <dbReference type="NCBI Taxonomy" id="31243"/>
    <lineage>
        <taxon>Eukaryota</taxon>
        <taxon>Metazoa</taxon>
        <taxon>Ecdysozoa</taxon>
        <taxon>Nematoda</taxon>
        <taxon>Chromadorea</taxon>
        <taxon>Rhabditida</taxon>
        <taxon>Tylenchina</taxon>
        <taxon>Tylenchomorpha</taxon>
        <taxon>Tylenchoidea</taxon>
        <taxon>Heteroderidae</taxon>
        <taxon>Heteroderinae</taxon>
        <taxon>Globodera</taxon>
    </lineage>
</organism>
<feature type="transmembrane region" description="Helical" evidence="14">
    <location>
        <begin position="81"/>
        <end position="103"/>
    </location>
</feature>
<proteinExistence type="inferred from homology"/>
<dbReference type="Pfam" id="PF07571">
    <property type="entry name" value="TAF6_C"/>
    <property type="match status" value="1"/>
</dbReference>
<dbReference type="AlphaFoldDB" id="A0A914H1P3"/>
<evidence type="ECO:0000259" key="15">
    <source>
        <dbReference type="Pfam" id="PF02969"/>
    </source>
</evidence>
<dbReference type="InterPro" id="IPR037796">
    <property type="entry name" value="TAF6"/>
</dbReference>
<dbReference type="GO" id="GO:0016251">
    <property type="term" value="F:RNA polymerase II general transcription initiation factor activity"/>
    <property type="evidence" value="ECO:0007669"/>
    <property type="project" value="InterPro"/>
</dbReference>
<keyword evidence="7" id="KW-0256">Endoplasmic reticulum</keyword>
<dbReference type="InterPro" id="IPR009072">
    <property type="entry name" value="Histone-fold"/>
</dbReference>
<evidence type="ECO:0000256" key="5">
    <source>
        <dbReference type="ARBA" id="ARBA00017057"/>
    </source>
</evidence>
<evidence type="ECO:0000256" key="7">
    <source>
        <dbReference type="ARBA" id="ARBA00022824"/>
    </source>
</evidence>
<evidence type="ECO:0000256" key="8">
    <source>
        <dbReference type="ARBA" id="ARBA00022989"/>
    </source>
</evidence>